<protein>
    <recommendedName>
        <fullName evidence="5">Luciferase-like domain-containing protein</fullName>
    </recommendedName>
</protein>
<dbReference type="GO" id="GO:0008726">
    <property type="term" value="F:alkanesulfonate monooxygenase activity"/>
    <property type="evidence" value="ECO:0007669"/>
    <property type="project" value="TreeGrafter"/>
</dbReference>
<evidence type="ECO:0000313" key="7">
    <source>
        <dbReference type="Proteomes" id="UP000637788"/>
    </source>
</evidence>
<evidence type="ECO:0000256" key="2">
    <source>
        <dbReference type="ARBA" id="ARBA00022643"/>
    </source>
</evidence>
<keyword evidence="3" id="KW-0560">Oxidoreductase</keyword>
<dbReference type="SUPFAM" id="SSF51679">
    <property type="entry name" value="Bacterial luciferase-like"/>
    <property type="match status" value="1"/>
</dbReference>
<dbReference type="AlphaFoldDB" id="A0A917RCR3"/>
<dbReference type="InterPro" id="IPR036661">
    <property type="entry name" value="Luciferase-like_sf"/>
</dbReference>
<evidence type="ECO:0000256" key="1">
    <source>
        <dbReference type="ARBA" id="ARBA00022630"/>
    </source>
</evidence>
<keyword evidence="1" id="KW-0285">Flavoprotein</keyword>
<comment type="caution">
    <text evidence="6">The sequence shown here is derived from an EMBL/GenBank/DDBJ whole genome shotgun (WGS) entry which is preliminary data.</text>
</comment>
<feature type="domain" description="Luciferase-like" evidence="5">
    <location>
        <begin position="13"/>
        <end position="267"/>
    </location>
</feature>
<evidence type="ECO:0000313" key="6">
    <source>
        <dbReference type="EMBL" id="GGL01843.1"/>
    </source>
</evidence>
<dbReference type="InterPro" id="IPR050172">
    <property type="entry name" value="SsuD_RutA_monooxygenase"/>
</dbReference>
<keyword evidence="7" id="KW-1185">Reference proteome</keyword>
<reference evidence="6" key="1">
    <citation type="journal article" date="2014" name="Int. J. Syst. Evol. Microbiol.">
        <title>Complete genome sequence of Corynebacterium casei LMG S-19264T (=DSM 44701T), isolated from a smear-ripened cheese.</title>
        <authorList>
            <consortium name="US DOE Joint Genome Institute (JGI-PGF)"/>
            <person name="Walter F."/>
            <person name="Albersmeier A."/>
            <person name="Kalinowski J."/>
            <person name="Ruckert C."/>
        </authorList>
    </citation>
    <scope>NUCLEOTIDE SEQUENCE</scope>
    <source>
        <strain evidence="6">JCM 3035</strain>
    </source>
</reference>
<dbReference type="Gene3D" id="3.20.20.30">
    <property type="entry name" value="Luciferase-like domain"/>
    <property type="match status" value="1"/>
</dbReference>
<dbReference type="Pfam" id="PF00296">
    <property type="entry name" value="Bac_luciferase"/>
    <property type="match status" value="1"/>
</dbReference>
<accession>A0A917RCR3</accession>
<evidence type="ECO:0000256" key="4">
    <source>
        <dbReference type="ARBA" id="ARBA00023033"/>
    </source>
</evidence>
<dbReference type="GO" id="GO:0046306">
    <property type="term" value="P:alkanesulfonate catabolic process"/>
    <property type="evidence" value="ECO:0007669"/>
    <property type="project" value="TreeGrafter"/>
</dbReference>
<dbReference type="PANTHER" id="PTHR42847">
    <property type="entry name" value="ALKANESULFONATE MONOOXYGENASE"/>
    <property type="match status" value="1"/>
</dbReference>
<organism evidence="6 7">
    <name type="scientific">Streptomyces flaveus</name>
    <dbReference type="NCBI Taxonomy" id="66370"/>
    <lineage>
        <taxon>Bacteria</taxon>
        <taxon>Bacillati</taxon>
        <taxon>Actinomycetota</taxon>
        <taxon>Actinomycetes</taxon>
        <taxon>Kitasatosporales</taxon>
        <taxon>Streptomycetaceae</taxon>
        <taxon>Streptomyces</taxon>
        <taxon>Streptomyces aurantiacus group</taxon>
    </lineage>
</organism>
<gene>
    <name evidence="6" type="ORF">GCM10010094_73420</name>
</gene>
<reference evidence="6" key="2">
    <citation type="submission" date="2020-09" db="EMBL/GenBank/DDBJ databases">
        <authorList>
            <person name="Sun Q."/>
            <person name="Ohkuma M."/>
        </authorList>
    </citation>
    <scope>NUCLEOTIDE SEQUENCE</scope>
    <source>
        <strain evidence="6">JCM 3035</strain>
    </source>
</reference>
<dbReference type="PANTHER" id="PTHR42847:SF4">
    <property type="entry name" value="ALKANESULFONATE MONOOXYGENASE-RELATED"/>
    <property type="match status" value="1"/>
</dbReference>
<evidence type="ECO:0000256" key="3">
    <source>
        <dbReference type="ARBA" id="ARBA00023002"/>
    </source>
</evidence>
<keyword evidence="4" id="KW-0503">Monooxygenase</keyword>
<dbReference type="Proteomes" id="UP000637788">
    <property type="component" value="Unassembled WGS sequence"/>
</dbReference>
<keyword evidence="2" id="KW-0288">FMN</keyword>
<name>A0A917RCR3_9ACTN</name>
<dbReference type="EMBL" id="BMPQ01000027">
    <property type="protein sequence ID" value="GGL01843.1"/>
    <property type="molecule type" value="Genomic_DNA"/>
</dbReference>
<sequence>MTPPVTTTPCMLLVLSENWTLTGGRADLPKAVRWAREAEDAGFDAVMVSEHIVLGPDAGADGIMGNPRDYALPGNQDPYTPWPNSLLLLAAIASVTERLRLAAAAVLAPLRHPLLMARELGTLDLISEGRLLVQPTVSWSRDEYDALGVPFGRRGRLLDEHLEVWAKAWGPSPISHDSEHYPFRDVYFEPKAYRPEGPRLWFGGQRLHGPVLRRLVRYGHGFHPLGRPTPQDMQLLKDAMTAADRDVTDLEMIGGTQAVFPDDRSTADIGAALASIPEQLAQGFTTFCIKPNQFIDDPDGVGAFCHDVMRRVAALTA</sequence>
<proteinExistence type="predicted"/>
<evidence type="ECO:0000259" key="5">
    <source>
        <dbReference type="Pfam" id="PF00296"/>
    </source>
</evidence>
<dbReference type="InterPro" id="IPR011251">
    <property type="entry name" value="Luciferase-like_dom"/>
</dbReference>